<dbReference type="InterPro" id="IPR036390">
    <property type="entry name" value="WH_DNA-bd_sf"/>
</dbReference>
<reference evidence="6 7" key="1">
    <citation type="submission" date="2017-10" db="EMBL/GenBank/DDBJ databases">
        <title>Draft genome of two endophytic bacteria isolated from 'guarana' Paullinia cupana (Mart.) Ducke.</title>
        <authorList>
            <person name="Siqueira K.A."/>
            <person name="Liotti R.G."/>
            <person name="Mendes T.A."/>
            <person name="Soares M.A."/>
        </authorList>
    </citation>
    <scope>NUCLEOTIDE SEQUENCE [LARGE SCALE GENOMIC DNA]</scope>
    <source>
        <strain evidence="6 7">342</strain>
    </source>
</reference>
<comment type="caution">
    <text evidence="6">The sequence shown here is derived from an EMBL/GenBank/DDBJ whole genome shotgun (WGS) entry which is preliminary data.</text>
</comment>
<dbReference type="RefSeq" id="WP_105595100.1">
    <property type="nucleotide sequence ID" value="NZ_PDET01000022.1"/>
</dbReference>
<evidence type="ECO:0000313" key="6">
    <source>
        <dbReference type="EMBL" id="PRD13169.1"/>
    </source>
</evidence>
<dbReference type="InterPro" id="IPR000847">
    <property type="entry name" value="LysR_HTH_N"/>
</dbReference>
<proteinExistence type="inferred from homology"/>
<dbReference type="PRINTS" id="PR00039">
    <property type="entry name" value="HTHLYSR"/>
</dbReference>
<evidence type="ECO:0000259" key="5">
    <source>
        <dbReference type="PROSITE" id="PS50931"/>
    </source>
</evidence>
<keyword evidence="7" id="KW-1185">Reference proteome</keyword>
<dbReference type="GO" id="GO:0003700">
    <property type="term" value="F:DNA-binding transcription factor activity"/>
    <property type="evidence" value="ECO:0007669"/>
    <property type="project" value="InterPro"/>
</dbReference>
<name>A0A2S9I5V4_9GAMM</name>
<protein>
    <submittedName>
        <fullName evidence="6">LysR family transcriptional regulator</fullName>
    </submittedName>
</protein>
<dbReference type="InterPro" id="IPR005119">
    <property type="entry name" value="LysR_subst-bd"/>
</dbReference>
<accession>A0A2S9I5V4</accession>
<dbReference type="Gene3D" id="3.40.190.10">
    <property type="entry name" value="Periplasmic binding protein-like II"/>
    <property type="match status" value="2"/>
</dbReference>
<dbReference type="GO" id="GO:0003677">
    <property type="term" value="F:DNA binding"/>
    <property type="evidence" value="ECO:0007669"/>
    <property type="project" value="UniProtKB-KW"/>
</dbReference>
<dbReference type="OrthoDB" id="5289754at2"/>
<keyword evidence="4" id="KW-0804">Transcription</keyword>
<keyword evidence="3" id="KW-0238">DNA-binding</keyword>
<feature type="domain" description="HTH lysR-type" evidence="5">
    <location>
        <begin position="1"/>
        <end position="58"/>
    </location>
</feature>
<evidence type="ECO:0000256" key="2">
    <source>
        <dbReference type="ARBA" id="ARBA00023015"/>
    </source>
</evidence>
<dbReference type="FunFam" id="1.10.10.10:FF:000001">
    <property type="entry name" value="LysR family transcriptional regulator"/>
    <property type="match status" value="1"/>
</dbReference>
<dbReference type="AlphaFoldDB" id="A0A2S9I5V4"/>
<dbReference type="Pfam" id="PF00126">
    <property type="entry name" value="HTH_1"/>
    <property type="match status" value="1"/>
</dbReference>
<dbReference type="Gene3D" id="1.10.10.10">
    <property type="entry name" value="Winged helix-like DNA-binding domain superfamily/Winged helix DNA-binding domain"/>
    <property type="match status" value="1"/>
</dbReference>
<dbReference type="Pfam" id="PF03466">
    <property type="entry name" value="LysR_substrate"/>
    <property type="match status" value="1"/>
</dbReference>
<dbReference type="SUPFAM" id="SSF46785">
    <property type="entry name" value="Winged helix' DNA-binding domain"/>
    <property type="match status" value="1"/>
</dbReference>
<sequence>MELRHLRYFVALAEERNFNRAAERLHISQPPLSRQIRQLEESLGVELLVRGSRPLELTRAGQFFYDRTVQFLAHGIELENMTRRIAEARRSLTVGFVASTLYGILPRMIRRFRASHPEIALQLLEMTSLEQLQALKEGKIDLGFGRIRYESPGIRRITLRNEPLMAALVADHPLSGRPFLTLKELQPEPLLLYPQAPHPNFADQMLALFQEASLEPYSVITVRELQVALGLVAAGEGIALVPECMSSLRRNEVVFKTLSEPQMVSPIIISIRQFDRSADIRALLHMIYQLCEEEAIPYLEPLPAHWEEGK</sequence>
<gene>
    <name evidence="6" type="ORF">CQW29_23170</name>
</gene>
<evidence type="ECO:0000256" key="1">
    <source>
        <dbReference type="ARBA" id="ARBA00009437"/>
    </source>
</evidence>
<dbReference type="PANTHER" id="PTHR30346:SF17">
    <property type="entry name" value="LYSR FAMILY TRANSCRIPTIONAL REGULATOR"/>
    <property type="match status" value="1"/>
</dbReference>
<comment type="similarity">
    <text evidence="1">Belongs to the LysR transcriptional regulatory family.</text>
</comment>
<dbReference type="PANTHER" id="PTHR30346">
    <property type="entry name" value="TRANSCRIPTIONAL DUAL REGULATOR HCAR-RELATED"/>
    <property type="match status" value="1"/>
</dbReference>
<organism evidence="6 7">
    <name type="scientific">Pantoea coffeiphila</name>
    <dbReference type="NCBI Taxonomy" id="1465635"/>
    <lineage>
        <taxon>Bacteria</taxon>
        <taxon>Pseudomonadati</taxon>
        <taxon>Pseudomonadota</taxon>
        <taxon>Gammaproteobacteria</taxon>
        <taxon>Enterobacterales</taxon>
        <taxon>Erwiniaceae</taxon>
        <taxon>Pantoea</taxon>
    </lineage>
</organism>
<dbReference type="PROSITE" id="PS50931">
    <property type="entry name" value="HTH_LYSR"/>
    <property type="match status" value="1"/>
</dbReference>
<dbReference type="GO" id="GO:0032993">
    <property type="term" value="C:protein-DNA complex"/>
    <property type="evidence" value="ECO:0007669"/>
    <property type="project" value="TreeGrafter"/>
</dbReference>
<dbReference type="InterPro" id="IPR036388">
    <property type="entry name" value="WH-like_DNA-bd_sf"/>
</dbReference>
<evidence type="ECO:0000256" key="3">
    <source>
        <dbReference type="ARBA" id="ARBA00023125"/>
    </source>
</evidence>
<dbReference type="EMBL" id="PDET01000022">
    <property type="protein sequence ID" value="PRD13169.1"/>
    <property type="molecule type" value="Genomic_DNA"/>
</dbReference>
<keyword evidence="2" id="KW-0805">Transcription regulation</keyword>
<evidence type="ECO:0000256" key="4">
    <source>
        <dbReference type="ARBA" id="ARBA00023163"/>
    </source>
</evidence>
<evidence type="ECO:0000313" key="7">
    <source>
        <dbReference type="Proteomes" id="UP000239181"/>
    </source>
</evidence>
<dbReference type="Proteomes" id="UP000239181">
    <property type="component" value="Unassembled WGS sequence"/>
</dbReference>
<dbReference type="SUPFAM" id="SSF53850">
    <property type="entry name" value="Periplasmic binding protein-like II"/>
    <property type="match status" value="1"/>
</dbReference>